<comment type="caution">
    <text evidence="3">The sequence shown here is derived from an EMBL/GenBank/DDBJ whole genome shotgun (WGS) entry which is preliminary data.</text>
</comment>
<sequence>MLQADELEAFSAITCPPGGWKPAAIRQEVDRLIADSLVPIQRVSLGTSFEGRPIELLSVGTGPRRVLMWSQMHGDEPTHTSVLLNLLALVARGDQPANELLAGLTLGLILPLNPDGAERNTRHNGQGIDVNRDALTFSTPEGRALRHAVETFAPRYGFNLHNQHHRTAIGTPPAPAAVSLLAPPLDPQNTQTPSVEEAARVAACFCNATYERCEGRVSRYDVEYMARAFGEWVQRQGVATILVEAGGWPGGDFLGLEQIHFAALVQTLHTIGTGAIDTVDPQAYHGLARSSEHHLFDLQLSVAGVAQQASDVLTTCDVGIDYPHRRAGWYEFRDGVIRALGDLHVNGGLSEVNAKDCVLLPGRIALVADTQGSAKPTWDQLTATGVTSFLVQVDLSANGFEQRLLDLLSQSPPLNASLVGHWAIPPVGKGAFLEQLHTAVAVGIAAVVGPLPNEELASDCRRLGLPVLNPQLVPLATDPPPASIAAWISQTTEVARELGWTSRGRIGLGTPADFVLAATPPRGPLGDCLRAVYVGGTVVRDEQGPTPHAPGRWITRGEASVAPRFSREHRLMA</sequence>
<gene>
    <name evidence="3" type="ORF">Pla111_06030</name>
</gene>
<dbReference type="OrthoDB" id="9758209at2"/>
<dbReference type="Gene3D" id="3.40.630.10">
    <property type="entry name" value="Zn peptidases"/>
    <property type="match status" value="1"/>
</dbReference>
<feature type="active site" description="Proton donor/acceptor" evidence="1">
    <location>
        <position position="244"/>
    </location>
</feature>
<evidence type="ECO:0000256" key="1">
    <source>
        <dbReference type="PROSITE-ProRule" id="PRU01379"/>
    </source>
</evidence>
<dbReference type="InterPro" id="IPR011059">
    <property type="entry name" value="Metal-dep_hydrolase_composite"/>
</dbReference>
<dbReference type="RefSeq" id="WP_146571175.1">
    <property type="nucleotide sequence ID" value="NZ_SJPH01000001.1"/>
</dbReference>
<keyword evidence="3" id="KW-0121">Carboxypeptidase</keyword>
<keyword evidence="3" id="KW-0378">Hydrolase</keyword>
<dbReference type="GO" id="GO:0008270">
    <property type="term" value="F:zinc ion binding"/>
    <property type="evidence" value="ECO:0007669"/>
    <property type="project" value="InterPro"/>
</dbReference>
<accession>A0A5C5WEC2</accession>
<dbReference type="GO" id="GO:0006508">
    <property type="term" value="P:proteolysis"/>
    <property type="evidence" value="ECO:0007669"/>
    <property type="project" value="InterPro"/>
</dbReference>
<comment type="similarity">
    <text evidence="1">Belongs to the peptidase M14 family.</text>
</comment>
<dbReference type="PROSITE" id="PS52035">
    <property type="entry name" value="PEPTIDASE_M14"/>
    <property type="match status" value="1"/>
</dbReference>
<organism evidence="3 4">
    <name type="scientific">Botrimarina hoheduenensis</name>
    <dbReference type="NCBI Taxonomy" id="2528000"/>
    <lineage>
        <taxon>Bacteria</taxon>
        <taxon>Pseudomonadati</taxon>
        <taxon>Planctomycetota</taxon>
        <taxon>Planctomycetia</taxon>
        <taxon>Pirellulales</taxon>
        <taxon>Lacipirellulaceae</taxon>
        <taxon>Botrimarina</taxon>
    </lineage>
</organism>
<name>A0A5C5WEC2_9BACT</name>
<dbReference type="GO" id="GO:0004181">
    <property type="term" value="F:metallocarboxypeptidase activity"/>
    <property type="evidence" value="ECO:0007669"/>
    <property type="project" value="InterPro"/>
</dbReference>
<dbReference type="GO" id="GO:0016810">
    <property type="term" value="F:hydrolase activity, acting on carbon-nitrogen (but not peptide) bonds"/>
    <property type="evidence" value="ECO:0007669"/>
    <property type="project" value="InterPro"/>
</dbReference>
<dbReference type="InterPro" id="IPR000834">
    <property type="entry name" value="Peptidase_M14"/>
</dbReference>
<dbReference type="EMBL" id="SJPH01000001">
    <property type="protein sequence ID" value="TWT48827.1"/>
    <property type="molecule type" value="Genomic_DNA"/>
</dbReference>
<dbReference type="Pfam" id="PF00246">
    <property type="entry name" value="Peptidase_M14"/>
    <property type="match status" value="1"/>
</dbReference>
<evidence type="ECO:0000259" key="2">
    <source>
        <dbReference type="PROSITE" id="PS52035"/>
    </source>
</evidence>
<dbReference type="AlphaFoldDB" id="A0A5C5WEC2"/>
<evidence type="ECO:0000313" key="4">
    <source>
        <dbReference type="Proteomes" id="UP000318995"/>
    </source>
</evidence>
<dbReference type="Proteomes" id="UP000318995">
    <property type="component" value="Unassembled WGS sequence"/>
</dbReference>
<dbReference type="SUPFAM" id="SSF53187">
    <property type="entry name" value="Zn-dependent exopeptidases"/>
    <property type="match status" value="1"/>
</dbReference>
<feature type="domain" description="Peptidase M14" evidence="2">
    <location>
        <begin position="16"/>
        <end position="271"/>
    </location>
</feature>
<keyword evidence="4" id="KW-1185">Reference proteome</keyword>
<dbReference type="SUPFAM" id="SSF51338">
    <property type="entry name" value="Composite domain of metallo-dependent hydrolases"/>
    <property type="match status" value="1"/>
</dbReference>
<reference evidence="3 4" key="1">
    <citation type="submission" date="2019-02" db="EMBL/GenBank/DDBJ databases">
        <title>Deep-cultivation of Planctomycetes and their phenomic and genomic characterization uncovers novel biology.</title>
        <authorList>
            <person name="Wiegand S."/>
            <person name="Jogler M."/>
            <person name="Boedeker C."/>
            <person name="Pinto D."/>
            <person name="Vollmers J."/>
            <person name="Rivas-Marin E."/>
            <person name="Kohn T."/>
            <person name="Peeters S.H."/>
            <person name="Heuer A."/>
            <person name="Rast P."/>
            <person name="Oberbeckmann S."/>
            <person name="Bunk B."/>
            <person name="Jeske O."/>
            <person name="Meyerdierks A."/>
            <person name="Storesund J.E."/>
            <person name="Kallscheuer N."/>
            <person name="Luecker S."/>
            <person name="Lage O.M."/>
            <person name="Pohl T."/>
            <person name="Merkel B.J."/>
            <person name="Hornburger P."/>
            <person name="Mueller R.-W."/>
            <person name="Bruemmer F."/>
            <person name="Labrenz M."/>
            <person name="Spormann A.M."/>
            <person name="Op Den Camp H."/>
            <person name="Overmann J."/>
            <person name="Amann R."/>
            <person name="Jetten M.S.M."/>
            <person name="Mascher T."/>
            <person name="Medema M.H."/>
            <person name="Devos D.P."/>
            <person name="Kaster A.-K."/>
            <person name="Ovreas L."/>
            <person name="Rohde M."/>
            <person name="Galperin M.Y."/>
            <person name="Jogler C."/>
        </authorList>
    </citation>
    <scope>NUCLEOTIDE SEQUENCE [LARGE SCALE GENOMIC DNA]</scope>
    <source>
        <strain evidence="3 4">Pla111</strain>
    </source>
</reference>
<protein>
    <submittedName>
        <fullName evidence="3">Zinc carboxypeptidase</fullName>
    </submittedName>
</protein>
<proteinExistence type="inferred from homology"/>
<evidence type="ECO:0000313" key="3">
    <source>
        <dbReference type="EMBL" id="TWT48827.1"/>
    </source>
</evidence>
<keyword evidence="3" id="KW-0645">Protease</keyword>